<comment type="caution">
    <text evidence="3">The sequence shown here is derived from an EMBL/GenBank/DDBJ whole genome shotgun (WGS) entry which is preliminary data.</text>
</comment>
<keyword evidence="3" id="KW-0012">Acyltransferase</keyword>
<feature type="transmembrane region" description="Helical" evidence="1">
    <location>
        <begin position="70"/>
        <end position="91"/>
    </location>
</feature>
<dbReference type="GO" id="GO:0016020">
    <property type="term" value="C:membrane"/>
    <property type="evidence" value="ECO:0007669"/>
    <property type="project" value="TreeGrafter"/>
</dbReference>
<dbReference type="PANTHER" id="PTHR23028">
    <property type="entry name" value="ACETYLTRANSFERASE"/>
    <property type="match status" value="1"/>
</dbReference>
<feature type="transmembrane region" description="Helical" evidence="1">
    <location>
        <begin position="225"/>
        <end position="242"/>
    </location>
</feature>
<gene>
    <name evidence="3" type="ORF">RESH_04623</name>
</gene>
<keyword evidence="1" id="KW-1133">Transmembrane helix</keyword>
<organism evidence="3 4">
    <name type="scientific">Rhodopirellula europaea SH398</name>
    <dbReference type="NCBI Taxonomy" id="1263868"/>
    <lineage>
        <taxon>Bacteria</taxon>
        <taxon>Pseudomonadati</taxon>
        <taxon>Planctomycetota</taxon>
        <taxon>Planctomycetia</taxon>
        <taxon>Pirellulales</taxon>
        <taxon>Pirellulaceae</taxon>
        <taxon>Rhodopirellula</taxon>
    </lineage>
</organism>
<dbReference type="EMBL" id="ANOF01000150">
    <property type="protein sequence ID" value="EMI24751.1"/>
    <property type="molecule type" value="Genomic_DNA"/>
</dbReference>
<dbReference type="STRING" id="1263868.RESH_04623"/>
<dbReference type="EC" id="2.-.-.-" evidence="3"/>
<dbReference type="AlphaFoldDB" id="M5RZW0"/>
<keyword evidence="1" id="KW-0812">Transmembrane</keyword>
<feature type="transmembrane region" description="Helical" evidence="1">
    <location>
        <begin position="30"/>
        <end position="49"/>
    </location>
</feature>
<evidence type="ECO:0000313" key="3">
    <source>
        <dbReference type="EMBL" id="EMI24751.1"/>
    </source>
</evidence>
<dbReference type="InterPro" id="IPR050879">
    <property type="entry name" value="Acyltransferase_3"/>
</dbReference>
<dbReference type="PANTHER" id="PTHR23028:SF53">
    <property type="entry name" value="ACYL_TRANSF_3 DOMAIN-CONTAINING PROTEIN"/>
    <property type="match status" value="1"/>
</dbReference>
<dbReference type="PATRIC" id="fig|1263868.3.peg.5013"/>
<dbReference type="GO" id="GO:0016747">
    <property type="term" value="F:acyltransferase activity, transferring groups other than amino-acyl groups"/>
    <property type="evidence" value="ECO:0007669"/>
    <property type="project" value="InterPro"/>
</dbReference>
<dbReference type="Proteomes" id="UP000011996">
    <property type="component" value="Unassembled WGS sequence"/>
</dbReference>
<feature type="domain" description="Acyltransferase 3" evidence="2">
    <location>
        <begin position="13"/>
        <end position="331"/>
    </location>
</feature>
<feature type="transmembrane region" description="Helical" evidence="1">
    <location>
        <begin position="193"/>
        <end position="213"/>
    </location>
</feature>
<dbReference type="GO" id="GO:0000271">
    <property type="term" value="P:polysaccharide biosynthetic process"/>
    <property type="evidence" value="ECO:0007669"/>
    <property type="project" value="TreeGrafter"/>
</dbReference>
<evidence type="ECO:0000256" key="1">
    <source>
        <dbReference type="SAM" id="Phobius"/>
    </source>
</evidence>
<evidence type="ECO:0000259" key="2">
    <source>
        <dbReference type="Pfam" id="PF01757"/>
    </source>
</evidence>
<feature type="transmembrane region" description="Helical" evidence="1">
    <location>
        <begin position="132"/>
        <end position="152"/>
    </location>
</feature>
<proteinExistence type="predicted"/>
<dbReference type="Pfam" id="PF01757">
    <property type="entry name" value="Acyl_transf_3"/>
    <property type="match status" value="1"/>
</dbReference>
<feature type="transmembrane region" description="Helical" evidence="1">
    <location>
        <begin position="315"/>
        <end position="336"/>
    </location>
</feature>
<sequence>MIITHVELIKMFHGLPHAWNNPFLQNLGPAGVYFFFTLSGFLITRLLLYEKQVSDHISVWNFYVRRSLRIWPLYFFCVALGFFILPAFSLFDVPGQSNNLEENFATKLVLYLAFLPHVAGAIYDKVPNIGQLWSIGVEEFFYLFWPVIVLGFGTRMRRYVALLLLMLAGKVAFLIALRVSPEPSSAMMAWKEVLAASKFECMIIGGIFALPYIMRWKRLLSHPGVVTASLLLIPPTFLFYSTPFDDPAFLVFSLLFAIVMWNCSEKEPTAVISNRLFNYFGRISYGIYCYHFLVIALVVNATPRRWFDNIWLSTAFVYSSVTVLTILISIASFMWFEQPFNRMKGRFGYKEKARVE</sequence>
<reference evidence="3 4" key="1">
    <citation type="journal article" date="2013" name="Mar. Genomics">
        <title>Expression of sulfatases in Rhodopirellula baltica and the diversity of sulfatases in the genus Rhodopirellula.</title>
        <authorList>
            <person name="Wegner C.E."/>
            <person name="Richter-Heitmann T."/>
            <person name="Klindworth A."/>
            <person name="Klockow C."/>
            <person name="Richter M."/>
            <person name="Achstetter T."/>
            <person name="Glockner F.O."/>
            <person name="Harder J."/>
        </authorList>
    </citation>
    <scope>NUCLEOTIDE SEQUENCE [LARGE SCALE GENOMIC DNA]</scope>
    <source>
        <strain evidence="3 4">SH398</strain>
    </source>
</reference>
<name>M5RZW0_9BACT</name>
<keyword evidence="1" id="KW-0472">Membrane</keyword>
<keyword evidence="3" id="KW-0808">Transferase</keyword>
<dbReference type="InterPro" id="IPR002656">
    <property type="entry name" value="Acyl_transf_3_dom"/>
</dbReference>
<feature type="transmembrane region" description="Helical" evidence="1">
    <location>
        <begin position="285"/>
        <end position="303"/>
    </location>
</feature>
<feature type="transmembrane region" description="Helical" evidence="1">
    <location>
        <begin position="159"/>
        <end position="181"/>
    </location>
</feature>
<accession>M5RZW0</accession>
<feature type="transmembrane region" description="Helical" evidence="1">
    <location>
        <begin position="248"/>
        <end position="264"/>
    </location>
</feature>
<protein>
    <submittedName>
        <fullName evidence="3">Acyltransferase 3</fullName>
        <ecNumber evidence="3">2.-.-.-</ecNumber>
    </submittedName>
</protein>
<evidence type="ECO:0000313" key="4">
    <source>
        <dbReference type="Proteomes" id="UP000011996"/>
    </source>
</evidence>